<keyword evidence="10 13" id="KW-0408">Iron</keyword>
<gene>
    <name evidence="15" type="ORF">EW026_g8097</name>
</gene>
<proteinExistence type="inferred from homology"/>
<sequence length="414" mass="46374">MGDWIGGGSFVVRYMKVSISMPLRRLNPCKLGRRYHSSLLFWITLIIGNFASNASVVLRIAYGWSLYDDSYGLSVEDKDRQVDEINSITYTLPQAIAQGSYLVNSIPDLVHIPTWFPGAGWKRAGLEAHTQWTEKFTVFGDVREKLATGKVEHCLSANLVANEEKFGLENRETAWLTGIMFAAGSETTGSTLAFVVLAMIAHPDALRQAHAELDSIVGRDRTPTFEDRPYLPYINAIVKEVLRWRPAAPLGLPRRCIQDDWYHGYFIPKGATVFKNIWAISHNPMVFPDPQEFRPARFLDEEKKDQPELSADDGLDPKIRTNVDKLYAFGFGRRICLGMHLANNSLFIAVATLLWACDITNAVEKDGKAIVPDVNAIYDTGVAVHPSPFECQIKPCFAGVESLVSSVVSEWFRE</sequence>
<evidence type="ECO:0000256" key="2">
    <source>
        <dbReference type="ARBA" id="ARBA00004370"/>
    </source>
</evidence>
<dbReference type="SUPFAM" id="SSF48264">
    <property type="entry name" value="Cytochrome P450"/>
    <property type="match status" value="1"/>
</dbReference>
<evidence type="ECO:0000256" key="4">
    <source>
        <dbReference type="ARBA" id="ARBA00010617"/>
    </source>
</evidence>
<dbReference type="InterPro" id="IPR002401">
    <property type="entry name" value="Cyt_P450_E_grp-I"/>
</dbReference>
<comment type="caution">
    <text evidence="15">The sequence shown here is derived from an EMBL/GenBank/DDBJ whole genome shotgun (WGS) entry which is preliminary data.</text>
</comment>
<dbReference type="AlphaFoldDB" id="A0A4V3X973"/>
<evidence type="ECO:0000256" key="7">
    <source>
        <dbReference type="ARBA" id="ARBA00022723"/>
    </source>
</evidence>
<comment type="pathway">
    <text evidence="3">Secondary metabolite biosynthesis.</text>
</comment>
<dbReference type="GO" id="GO:0016020">
    <property type="term" value="C:membrane"/>
    <property type="evidence" value="ECO:0007669"/>
    <property type="project" value="UniProtKB-SubCell"/>
</dbReference>
<dbReference type="Pfam" id="PF00067">
    <property type="entry name" value="p450"/>
    <property type="match status" value="1"/>
</dbReference>
<dbReference type="EMBL" id="SGPJ01000814">
    <property type="protein sequence ID" value="THG93012.1"/>
    <property type="molecule type" value="Genomic_DNA"/>
</dbReference>
<reference evidence="15 16" key="1">
    <citation type="submission" date="2019-02" db="EMBL/GenBank/DDBJ databases">
        <title>Genome sequencing of the rare red list fungi Phlebia centrifuga.</title>
        <authorList>
            <person name="Buettner E."/>
            <person name="Kellner H."/>
        </authorList>
    </citation>
    <scope>NUCLEOTIDE SEQUENCE [LARGE SCALE GENOMIC DNA]</scope>
    <source>
        <strain evidence="15 16">DSM 108282</strain>
    </source>
</reference>
<dbReference type="GO" id="GO:0020037">
    <property type="term" value="F:heme binding"/>
    <property type="evidence" value="ECO:0007669"/>
    <property type="project" value="InterPro"/>
</dbReference>
<dbReference type="InterPro" id="IPR036396">
    <property type="entry name" value="Cyt_P450_sf"/>
</dbReference>
<keyword evidence="16" id="KW-1185">Reference proteome</keyword>
<evidence type="ECO:0000256" key="3">
    <source>
        <dbReference type="ARBA" id="ARBA00005179"/>
    </source>
</evidence>
<keyword evidence="5 13" id="KW-0349">Heme</keyword>
<name>A0A4V3X973_9APHY</name>
<dbReference type="PROSITE" id="PS00086">
    <property type="entry name" value="CYTOCHROME_P450"/>
    <property type="match status" value="1"/>
</dbReference>
<dbReference type="InterPro" id="IPR017972">
    <property type="entry name" value="Cyt_P450_CS"/>
</dbReference>
<keyword evidence="6" id="KW-0812">Transmembrane</keyword>
<protein>
    <recommendedName>
        <fullName evidence="17">Cytochrome P450</fullName>
    </recommendedName>
</protein>
<evidence type="ECO:0000256" key="9">
    <source>
        <dbReference type="ARBA" id="ARBA00023002"/>
    </source>
</evidence>
<evidence type="ECO:0000256" key="5">
    <source>
        <dbReference type="ARBA" id="ARBA00022617"/>
    </source>
</evidence>
<keyword evidence="9 14" id="KW-0560">Oxidoreductase</keyword>
<keyword evidence="7 13" id="KW-0479">Metal-binding</keyword>
<comment type="subcellular location">
    <subcellularLocation>
        <location evidence="2">Membrane</location>
    </subcellularLocation>
</comment>
<evidence type="ECO:0000313" key="15">
    <source>
        <dbReference type="EMBL" id="THG93012.1"/>
    </source>
</evidence>
<evidence type="ECO:0000256" key="10">
    <source>
        <dbReference type="ARBA" id="ARBA00023004"/>
    </source>
</evidence>
<dbReference type="PANTHER" id="PTHR46300">
    <property type="entry name" value="P450, PUTATIVE (EUROFUNG)-RELATED-RELATED"/>
    <property type="match status" value="1"/>
</dbReference>
<keyword evidence="8" id="KW-1133">Transmembrane helix</keyword>
<comment type="cofactor">
    <cofactor evidence="1 13">
        <name>heme</name>
        <dbReference type="ChEBI" id="CHEBI:30413"/>
    </cofactor>
</comment>
<keyword evidence="11 14" id="KW-0503">Monooxygenase</keyword>
<feature type="binding site" description="axial binding residue" evidence="13">
    <location>
        <position position="336"/>
    </location>
    <ligand>
        <name>heme</name>
        <dbReference type="ChEBI" id="CHEBI:30413"/>
    </ligand>
    <ligandPart>
        <name>Fe</name>
        <dbReference type="ChEBI" id="CHEBI:18248"/>
    </ligandPart>
</feature>
<dbReference type="GO" id="GO:0005506">
    <property type="term" value="F:iron ion binding"/>
    <property type="evidence" value="ECO:0007669"/>
    <property type="project" value="InterPro"/>
</dbReference>
<evidence type="ECO:0000256" key="11">
    <source>
        <dbReference type="ARBA" id="ARBA00023033"/>
    </source>
</evidence>
<dbReference type="PANTHER" id="PTHR46300:SF2">
    <property type="entry name" value="CYTOCHROME P450 MONOOXYGENASE ALNH-RELATED"/>
    <property type="match status" value="1"/>
</dbReference>
<dbReference type="Gene3D" id="1.10.630.10">
    <property type="entry name" value="Cytochrome P450"/>
    <property type="match status" value="1"/>
</dbReference>
<organism evidence="15 16">
    <name type="scientific">Hermanssonia centrifuga</name>
    <dbReference type="NCBI Taxonomy" id="98765"/>
    <lineage>
        <taxon>Eukaryota</taxon>
        <taxon>Fungi</taxon>
        <taxon>Dikarya</taxon>
        <taxon>Basidiomycota</taxon>
        <taxon>Agaricomycotina</taxon>
        <taxon>Agaricomycetes</taxon>
        <taxon>Polyporales</taxon>
        <taxon>Meruliaceae</taxon>
        <taxon>Hermanssonia</taxon>
    </lineage>
</organism>
<evidence type="ECO:0000256" key="14">
    <source>
        <dbReference type="RuleBase" id="RU000461"/>
    </source>
</evidence>
<evidence type="ECO:0000256" key="6">
    <source>
        <dbReference type="ARBA" id="ARBA00022692"/>
    </source>
</evidence>
<dbReference type="PRINTS" id="PR00385">
    <property type="entry name" value="P450"/>
</dbReference>
<dbReference type="InterPro" id="IPR050364">
    <property type="entry name" value="Cytochrome_P450_fung"/>
</dbReference>
<dbReference type="PRINTS" id="PR00463">
    <property type="entry name" value="EP450I"/>
</dbReference>
<dbReference type="Proteomes" id="UP000309038">
    <property type="component" value="Unassembled WGS sequence"/>
</dbReference>
<dbReference type="InterPro" id="IPR001128">
    <property type="entry name" value="Cyt_P450"/>
</dbReference>
<evidence type="ECO:0000256" key="8">
    <source>
        <dbReference type="ARBA" id="ARBA00022989"/>
    </source>
</evidence>
<dbReference type="GO" id="GO:0004497">
    <property type="term" value="F:monooxygenase activity"/>
    <property type="evidence" value="ECO:0007669"/>
    <property type="project" value="UniProtKB-KW"/>
</dbReference>
<evidence type="ECO:0000256" key="12">
    <source>
        <dbReference type="ARBA" id="ARBA00023136"/>
    </source>
</evidence>
<comment type="similarity">
    <text evidence="4 14">Belongs to the cytochrome P450 family.</text>
</comment>
<evidence type="ECO:0000256" key="13">
    <source>
        <dbReference type="PIRSR" id="PIRSR602401-1"/>
    </source>
</evidence>
<keyword evidence="12" id="KW-0472">Membrane</keyword>
<evidence type="ECO:0000313" key="16">
    <source>
        <dbReference type="Proteomes" id="UP000309038"/>
    </source>
</evidence>
<evidence type="ECO:0000256" key="1">
    <source>
        <dbReference type="ARBA" id="ARBA00001971"/>
    </source>
</evidence>
<dbReference type="GO" id="GO:0016705">
    <property type="term" value="F:oxidoreductase activity, acting on paired donors, with incorporation or reduction of molecular oxygen"/>
    <property type="evidence" value="ECO:0007669"/>
    <property type="project" value="InterPro"/>
</dbReference>
<accession>A0A4V3X973</accession>
<evidence type="ECO:0008006" key="17">
    <source>
        <dbReference type="Google" id="ProtNLM"/>
    </source>
</evidence>